<dbReference type="AlphaFoldDB" id="A0A2K2D6P1"/>
<proteinExistence type="predicted"/>
<organism evidence="1">
    <name type="scientific">Brachypodium distachyon</name>
    <name type="common">Purple false brome</name>
    <name type="synonym">Trachynia distachya</name>
    <dbReference type="NCBI Taxonomy" id="15368"/>
    <lineage>
        <taxon>Eukaryota</taxon>
        <taxon>Viridiplantae</taxon>
        <taxon>Streptophyta</taxon>
        <taxon>Embryophyta</taxon>
        <taxon>Tracheophyta</taxon>
        <taxon>Spermatophyta</taxon>
        <taxon>Magnoliopsida</taxon>
        <taxon>Liliopsida</taxon>
        <taxon>Poales</taxon>
        <taxon>Poaceae</taxon>
        <taxon>BOP clade</taxon>
        <taxon>Pooideae</taxon>
        <taxon>Stipodae</taxon>
        <taxon>Brachypodieae</taxon>
        <taxon>Brachypodium</taxon>
    </lineage>
</organism>
<dbReference type="InParanoid" id="A0A2K2D6P1"/>
<evidence type="ECO:0000313" key="2">
    <source>
        <dbReference type="EnsemblPlants" id="PNT69948"/>
    </source>
</evidence>
<evidence type="ECO:0000313" key="3">
    <source>
        <dbReference type="Proteomes" id="UP000008810"/>
    </source>
</evidence>
<dbReference type="EnsemblPlants" id="PNT69948">
    <property type="protein sequence ID" value="PNT69948"/>
    <property type="gene ID" value="BRADI_2g03454v3"/>
</dbReference>
<reference evidence="2" key="3">
    <citation type="submission" date="2018-08" db="UniProtKB">
        <authorList>
            <consortium name="EnsemblPlants"/>
        </authorList>
    </citation>
    <scope>IDENTIFICATION</scope>
    <source>
        <strain evidence="2">cv. Bd21</strain>
    </source>
</reference>
<sequence length="61" mass="7200">MLIVIGWQPSFKKNLQVSTKQQSEQRILSQDVNVEVYKPRQIHTNIRVRRRDGRDHLSKGS</sequence>
<evidence type="ECO:0000313" key="1">
    <source>
        <dbReference type="EMBL" id="PNT69948.1"/>
    </source>
</evidence>
<protein>
    <submittedName>
        <fullName evidence="1 2">Uncharacterized protein</fullName>
    </submittedName>
</protein>
<dbReference type="Proteomes" id="UP000008810">
    <property type="component" value="Chromosome 2"/>
</dbReference>
<reference evidence="1" key="2">
    <citation type="submission" date="2017-06" db="EMBL/GenBank/DDBJ databases">
        <title>WGS assembly of Brachypodium distachyon.</title>
        <authorList>
            <consortium name="The International Brachypodium Initiative"/>
            <person name="Lucas S."/>
            <person name="Harmon-Smith M."/>
            <person name="Lail K."/>
            <person name="Tice H."/>
            <person name="Grimwood J."/>
            <person name="Bruce D."/>
            <person name="Barry K."/>
            <person name="Shu S."/>
            <person name="Lindquist E."/>
            <person name="Wang M."/>
            <person name="Pitluck S."/>
            <person name="Vogel J.P."/>
            <person name="Garvin D.F."/>
            <person name="Mockler T.C."/>
            <person name="Schmutz J."/>
            <person name="Rokhsar D."/>
            <person name="Bevan M.W."/>
        </authorList>
    </citation>
    <scope>NUCLEOTIDE SEQUENCE</scope>
    <source>
        <strain evidence="1">Bd21</strain>
    </source>
</reference>
<name>A0A2K2D6P1_BRADI</name>
<gene>
    <name evidence="1" type="ORF">BRADI_2g03454v3</name>
</gene>
<dbReference type="Gramene" id="PNT69948">
    <property type="protein sequence ID" value="PNT69948"/>
    <property type="gene ID" value="BRADI_2g03454v3"/>
</dbReference>
<accession>A0A2K2D6P1</accession>
<reference evidence="1 2" key="1">
    <citation type="journal article" date="2010" name="Nature">
        <title>Genome sequencing and analysis of the model grass Brachypodium distachyon.</title>
        <authorList>
            <consortium name="International Brachypodium Initiative"/>
        </authorList>
    </citation>
    <scope>NUCLEOTIDE SEQUENCE [LARGE SCALE GENOMIC DNA]</scope>
    <source>
        <strain evidence="1 2">Bd21</strain>
    </source>
</reference>
<keyword evidence="3" id="KW-1185">Reference proteome</keyword>
<dbReference type="EMBL" id="CM000881">
    <property type="protein sequence ID" value="PNT69948.1"/>
    <property type="molecule type" value="Genomic_DNA"/>
</dbReference>